<keyword evidence="11" id="KW-1185">Reference proteome</keyword>
<dbReference type="GO" id="GO:0008982">
    <property type="term" value="F:protein-N(PI)-phosphohistidine-sugar phosphotransferase activity"/>
    <property type="evidence" value="ECO:0007669"/>
    <property type="project" value="InterPro"/>
</dbReference>
<dbReference type="eggNOG" id="COG3641">
    <property type="taxonomic scope" value="Bacteria"/>
</dbReference>
<feature type="transmembrane region" description="Helical" evidence="8">
    <location>
        <begin position="154"/>
        <end position="175"/>
    </location>
</feature>
<gene>
    <name evidence="10" type="ORF">MBO_00370</name>
</gene>
<dbReference type="Proteomes" id="UP000035860">
    <property type="component" value="Unassembled WGS sequence"/>
</dbReference>
<feature type="transmembrane region" description="Helical" evidence="8">
    <location>
        <begin position="328"/>
        <end position="351"/>
    </location>
</feature>
<keyword evidence="5 8" id="KW-0812">Transmembrane</keyword>
<keyword evidence="7 8" id="KW-0472">Membrane</keyword>
<sequence>MWRFQSTPIFYGNYLTVDFVVGHQLWFDIKGTLMLKAYLNRQNIVFSWQRYGIDALNGMALGLFSSLIIGLILKNIGTWTHFSPLVTAGGHAQAAVGAAIGAGVAFGLKAPPLVLFSSVATGLVGAELGGVVGALVASVIGAELGKFVHKTTPVDIIITPAITLCAGMGAAYAIAPAIASLMTSLGQFIGWAMELSPILMSIIIAITMGALLTLPISSAAIAISLGLSGLSAGAATVGCAAQMIGFAVMSYRDNGISGVVAQGLGTSMLQMPNILKNPKVWLPPTLAGAVLAPFATVIFGMTNIPIGAGMGTSGLVGQVGTLDAMGVSIYTIGLIALFHVVLPAILTLIFAKVMRSRGMIKDGDLKLPEA</sequence>
<evidence type="ECO:0000256" key="6">
    <source>
        <dbReference type="ARBA" id="ARBA00022989"/>
    </source>
</evidence>
<dbReference type="RefSeq" id="WP_265013572.1">
    <property type="nucleotide sequence ID" value="NZ_AOMT01000004.1"/>
</dbReference>
<evidence type="ECO:0000259" key="9">
    <source>
        <dbReference type="Pfam" id="PF13303"/>
    </source>
</evidence>
<organism evidence="10 11">
    <name type="scientific">Moraxella bovoculi 237</name>
    <dbReference type="NCBI Taxonomy" id="743974"/>
    <lineage>
        <taxon>Bacteria</taxon>
        <taxon>Pseudomonadati</taxon>
        <taxon>Pseudomonadota</taxon>
        <taxon>Gammaproteobacteria</taxon>
        <taxon>Moraxellales</taxon>
        <taxon>Moraxellaceae</taxon>
        <taxon>Moraxella</taxon>
    </lineage>
</organism>
<feature type="transmembrane region" description="Helical" evidence="8">
    <location>
        <begin position="195"/>
        <end position="214"/>
    </location>
</feature>
<evidence type="ECO:0000256" key="7">
    <source>
        <dbReference type="ARBA" id="ARBA00023136"/>
    </source>
</evidence>
<evidence type="ECO:0000256" key="4">
    <source>
        <dbReference type="ARBA" id="ARBA00022597"/>
    </source>
</evidence>
<keyword evidence="2" id="KW-0813">Transport</keyword>
<dbReference type="InterPro" id="IPR003352">
    <property type="entry name" value="PTS_EIIC"/>
</dbReference>
<feature type="transmembrane region" description="Helical" evidence="8">
    <location>
        <begin position="286"/>
        <end position="308"/>
    </location>
</feature>
<reference evidence="10 11" key="1">
    <citation type="journal article" date="2014" name="Genome Announc.">
        <title>Draft Genome Sequence of Moraxella bovoculi Strain 237T (ATCC BAA-1259T) Isolated from a Calf with Infectious Bovine Keratoconjunctivitis.</title>
        <authorList>
            <person name="Calcutt M.J."/>
            <person name="Foecking M.F."/>
            <person name="Martin N.T."/>
            <person name="Mhlanga-Mutangadura T."/>
            <person name="Reilly T.J."/>
        </authorList>
    </citation>
    <scope>NUCLEOTIDE SEQUENCE [LARGE SCALE GENOMIC DNA]</scope>
    <source>
        <strain evidence="10 11">237</strain>
    </source>
</reference>
<evidence type="ECO:0000256" key="5">
    <source>
        <dbReference type="ARBA" id="ARBA00022692"/>
    </source>
</evidence>
<keyword evidence="4" id="KW-0762">Sugar transport</keyword>
<evidence type="ECO:0000256" key="2">
    <source>
        <dbReference type="ARBA" id="ARBA00022448"/>
    </source>
</evidence>
<proteinExistence type="predicted"/>
<keyword evidence="10" id="KW-0808">Transferase</keyword>
<dbReference type="GO" id="GO:0009401">
    <property type="term" value="P:phosphoenolpyruvate-dependent sugar phosphotransferase system"/>
    <property type="evidence" value="ECO:0007669"/>
    <property type="project" value="InterPro"/>
</dbReference>
<comment type="caution">
    <text evidence="10">The sequence shown here is derived from an EMBL/GenBank/DDBJ whole genome shotgun (WGS) entry which is preliminary data.</text>
</comment>
<evidence type="ECO:0000256" key="3">
    <source>
        <dbReference type="ARBA" id="ARBA00022475"/>
    </source>
</evidence>
<protein>
    <submittedName>
        <fullName evidence="10">Phosphotransferase system EIIC family protein</fullName>
    </submittedName>
</protein>
<accession>A0A066UGA4</accession>
<dbReference type="AlphaFoldDB" id="A0A066UGA4"/>
<feature type="transmembrane region" description="Helical" evidence="8">
    <location>
        <begin position="114"/>
        <end position="142"/>
    </location>
</feature>
<feature type="transmembrane region" description="Helical" evidence="8">
    <location>
        <begin position="85"/>
        <end position="108"/>
    </location>
</feature>
<keyword evidence="3" id="KW-1003">Cell membrane</keyword>
<evidence type="ECO:0000256" key="1">
    <source>
        <dbReference type="ARBA" id="ARBA00004651"/>
    </source>
</evidence>
<feature type="transmembrane region" description="Helical" evidence="8">
    <location>
        <begin position="221"/>
        <end position="249"/>
    </location>
</feature>
<dbReference type="GO" id="GO:0005886">
    <property type="term" value="C:plasma membrane"/>
    <property type="evidence" value="ECO:0007669"/>
    <property type="project" value="UniProtKB-SubCell"/>
</dbReference>
<dbReference type="Pfam" id="PF13303">
    <property type="entry name" value="PTS_EIIC_2"/>
    <property type="match status" value="1"/>
</dbReference>
<dbReference type="EMBL" id="AOMT01000004">
    <property type="protein sequence ID" value="KDN26105.1"/>
    <property type="molecule type" value="Genomic_DNA"/>
</dbReference>
<name>A0A066UGA4_9GAMM</name>
<evidence type="ECO:0000313" key="11">
    <source>
        <dbReference type="Proteomes" id="UP000035860"/>
    </source>
</evidence>
<evidence type="ECO:0000256" key="8">
    <source>
        <dbReference type="SAM" id="Phobius"/>
    </source>
</evidence>
<keyword evidence="6 8" id="KW-1133">Transmembrane helix</keyword>
<feature type="domain" description="Phosphotransferase system EIIC" evidence="9">
    <location>
        <begin position="54"/>
        <end position="367"/>
    </location>
</feature>
<evidence type="ECO:0000313" key="10">
    <source>
        <dbReference type="EMBL" id="KDN26105.1"/>
    </source>
</evidence>
<feature type="transmembrane region" description="Helical" evidence="8">
    <location>
        <begin position="55"/>
        <end position="73"/>
    </location>
</feature>
<comment type="subcellular location">
    <subcellularLocation>
        <location evidence="1">Cell membrane</location>
        <topology evidence="1">Multi-pass membrane protein</topology>
    </subcellularLocation>
</comment>